<evidence type="ECO:0000313" key="2">
    <source>
        <dbReference type="EMBL" id="KAF5445089.1"/>
    </source>
</evidence>
<name>A0A833WU02_JUGRE</name>
<comment type="caution">
    <text evidence="2">The sequence shown here is derived from an EMBL/GenBank/DDBJ whole genome shotgun (WGS) entry which is preliminary data.</text>
</comment>
<keyword evidence="1" id="KW-1133">Transmembrane helix</keyword>
<organism evidence="2 3">
    <name type="scientific">Juglans regia</name>
    <name type="common">English walnut</name>
    <dbReference type="NCBI Taxonomy" id="51240"/>
    <lineage>
        <taxon>Eukaryota</taxon>
        <taxon>Viridiplantae</taxon>
        <taxon>Streptophyta</taxon>
        <taxon>Embryophyta</taxon>
        <taxon>Tracheophyta</taxon>
        <taxon>Spermatophyta</taxon>
        <taxon>Magnoliopsida</taxon>
        <taxon>eudicotyledons</taxon>
        <taxon>Gunneridae</taxon>
        <taxon>Pentapetalae</taxon>
        <taxon>rosids</taxon>
        <taxon>fabids</taxon>
        <taxon>Fagales</taxon>
        <taxon>Juglandaceae</taxon>
        <taxon>Juglans</taxon>
    </lineage>
</organism>
<reference evidence="2" key="1">
    <citation type="submission" date="2015-10" db="EMBL/GenBank/DDBJ databases">
        <authorList>
            <person name="Martinez-Garcia P.J."/>
            <person name="Crepeau M.W."/>
            <person name="Puiu D."/>
            <person name="Gonzalez-Ibeas D."/>
            <person name="Whalen J."/>
            <person name="Stevens K."/>
            <person name="Paul R."/>
            <person name="Butterfield T."/>
            <person name="Britton M."/>
            <person name="Reagan R."/>
            <person name="Chakraborty S."/>
            <person name="Walawage S.L."/>
            <person name="Vasquez-Gross H.A."/>
            <person name="Cardeno C."/>
            <person name="Famula R."/>
            <person name="Pratt K."/>
            <person name="Kuruganti S."/>
            <person name="Aradhya M.K."/>
            <person name="Leslie C.A."/>
            <person name="Dandekar A.M."/>
            <person name="Salzberg S.L."/>
            <person name="Wegrzyn J.L."/>
            <person name="Langley C.H."/>
            <person name="Neale D.B."/>
        </authorList>
    </citation>
    <scope>NUCLEOTIDE SEQUENCE</scope>
    <source>
        <tissue evidence="2">Leaves</tissue>
    </source>
</reference>
<evidence type="ECO:0000313" key="3">
    <source>
        <dbReference type="Proteomes" id="UP000619265"/>
    </source>
</evidence>
<proteinExistence type="predicted"/>
<dbReference type="AlphaFoldDB" id="A0A833WU02"/>
<keyword evidence="1" id="KW-0472">Membrane</keyword>
<feature type="transmembrane region" description="Helical" evidence="1">
    <location>
        <begin position="151"/>
        <end position="168"/>
    </location>
</feature>
<evidence type="ECO:0000256" key="1">
    <source>
        <dbReference type="SAM" id="Phobius"/>
    </source>
</evidence>
<reference evidence="2" key="2">
    <citation type="submission" date="2020-03" db="EMBL/GenBank/DDBJ databases">
        <title>Walnut 2.0.</title>
        <authorList>
            <person name="Marrano A."/>
            <person name="Britton M."/>
            <person name="Zimin A.V."/>
            <person name="Zaini P.A."/>
            <person name="Workman R."/>
            <person name="Puiu D."/>
            <person name="Bianco L."/>
            <person name="Allen B.J."/>
            <person name="Troggio M."/>
            <person name="Leslie C.A."/>
            <person name="Timp W."/>
            <person name="Dendekar A."/>
            <person name="Salzberg S.L."/>
            <person name="Neale D.B."/>
        </authorList>
    </citation>
    <scope>NUCLEOTIDE SEQUENCE</scope>
    <source>
        <tissue evidence="2">Leaves</tissue>
    </source>
</reference>
<sequence>MYAILVFYRSYFIHKFTGVCPVLLSLGVFIILPTFNGGCVHFGVWCLDVLLRDLDFACCKLLFLMIKSFCNLYMEKCAPKGRNGFLLIFTSAGFGSRGLAVFAARTMMLLVAYTRHQADCGSRSLFQPKLKRTHGFVNFQARSFVLVRWKTFYSFVVELLILFFYAIFANSRPCVVNSATSCVSVGADDTESALSSKLVCATAADYYTIVVFFCN</sequence>
<gene>
    <name evidence="2" type="ORF">F2P56_034167</name>
</gene>
<feature type="transmembrane region" description="Helical" evidence="1">
    <location>
        <begin position="85"/>
        <end position="104"/>
    </location>
</feature>
<feature type="transmembrane region" description="Helical" evidence="1">
    <location>
        <begin position="54"/>
        <end position="73"/>
    </location>
</feature>
<keyword evidence="1" id="KW-0812">Transmembrane</keyword>
<accession>A0A833WU02</accession>
<dbReference type="Proteomes" id="UP000619265">
    <property type="component" value="Unassembled WGS sequence"/>
</dbReference>
<dbReference type="EMBL" id="LIHL02000015">
    <property type="protein sequence ID" value="KAF5445089.1"/>
    <property type="molecule type" value="Genomic_DNA"/>
</dbReference>
<feature type="transmembrane region" description="Helical" evidence="1">
    <location>
        <begin position="12"/>
        <end position="34"/>
    </location>
</feature>
<dbReference type="Gramene" id="Jr15_06490_p1">
    <property type="protein sequence ID" value="cds.Jr15_06490_p1"/>
    <property type="gene ID" value="Jr15_06490"/>
</dbReference>
<protein>
    <recommendedName>
        <fullName evidence="4">Transmembrane protein</fullName>
    </recommendedName>
</protein>
<evidence type="ECO:0008006" key="4">
    <source>
        <dbReference type="Google" id="ProtNLM"/>
    </source>
</evidence>